<proteinExistence type="predicted"/>
<name>A0A423MAF8_PSEFL</name>
<reference evidence="1 2" key="1">
    <citation type="submission" date="2016-10" db="EMBL/GenBank/DDBJ databases">
        <title>Comparative genome analysis of multiple Pseudomonas spp. focuses on biocontrol and plant growth promoting traits.</title>
        <authorList>
            <person name="Tao X.-Y."/>
            <person name="Taylor C.G."/>
        </authorList>
    </citation>
    <scope>NUCLEOTIDE SEQUENCE [LARGE SCALE GENOMIC DNA]</scope>
    <source>
        <strain evidence="1 2">28B5</strain>
    </source>
</reference>
<gene>
    <name evidence="1" type="ORF">BK670_20000</name>
</gene>
<accession>A0A423MAF8</accession>
<dbReference type="EMBL" id="MOBX01000014">
    <property type="protein sequence ID" value="RON79783.1"/>
    <property type="molecule type" value="Genomic_DNA"/>
</dbReference>
<sequence length="62" mass="7186">MTNRTIKLDQNLGRFFAEQKMRRKVVGLALTGELVLDGVDVNTLKRIVQELRRGDTDESRRQ</sequence>
<comment type="caution">
    <text evidence="1">The sequence shown here is derived from an EMBL/GenBank/DDBJ whole genome shotgun (WGS) entry which is preliminary data.</text>
</comment>
<dbReference type="AlphaFoldDB" id="A0A423MAF8"/>
<organism evidence="1 2">
    <name type="scientific">Pseudomonas fluorescens</name>
    <dbReference type="NCBI Taxonomy" id="294"/>
    <lineage>
        <taxon>Bacteria</taxon>
        <taxon>Pseudomonadati</taxon>
        <taxon>Pseudomonadota</taxon>
        <taxon>Gammaproteobacteria</taxon>
        <taxon>Pseudomonadales</taxon>
        <taxon>Pseudomonadaceae</taxon>
        <taxon>Pseudomonas</taxon>
    </lineage>
</organism>
<protein>
    <submittedName>
        <fullName evidence="1">Uncharacterized protein</fullName>
    </submittedName>
</protein>
<dbReference type="Proteomes" id="UP000285378">
    <property type="component" value="Unassembled WGS sequence"/>
</dbReference>
<evidence type="ECO:0000313" key="2">
    <source>
        <dbReference type="Proteomes" id="UP000285378"/>
    </source>
</evidence>
<evidence type="ECO:0000313" key="1">
    <source>
        <dbReference type="EMBL" id="RON79783.1"/>
    </source>
</evidence>